<keyword evidence="2" id="KW-1185">Reference proteome</keyword>
<evidence type="ECO:0008006" key="3">
    <source>
        <dbReference type="Google" id="ProtNLM"/>
    </source>
</evidence>
<dbReference type="PhylomeDB" id="A0A091XPC2"/>
<reference evidence="1 2" key="1">
    <citation type="submission" date="2014-04" db="EMBL/GenBank/DDBJ databases">
        <title>Genome evolution of avian class.</title>
        <authorList>
            <person name="Zhang G."/>
            <person name="Li C."/>
        </authorList>
    </citation>
    <scope>NUCLEOTIDE SEQUENCE [LARGE SCALE GENOMIC DNA]</scope>
    <source>
        <strain evidence="1">BGI_N306</strain>
    </source>
</reference>
<sequence length="40" mass="4613">LAERQNTRVQLVDTDGETYMVIFASKLVDGKTLHMLRLYS</sequence>
<accession>A0A091XPC2</accession>
<name>A0A091XPC2_OPIHO</name>
<dbReference type="Gene3D" id="2.40.128.20">
    <property type="match status" value="1"/>
</dbReference>
<dbReference type="EMBL" id="KK735553">
    <property type="protein sequence ID" value="KFR14861.1"/>
    <property type="molecule type" value="Genomic_DNA"/>
</dbReference>
<feature type="non-terminal residue" evidence="1">
    <location>
        <position position="40"/>
    </location>
</feature>
<proteinExistence type="predicted"/>
<evidence type="ECO:0000313" key="2">
    <source>
        <dbReference type="Proteomes" id="UP000053605"/>
    </source>
</evidence>
<dbReference type="AlphaFoldDB" id="A0A091XPC2"/>
<evidence type="ECO:0000313" key="1">
    <source>
        <dbReference type="EMBL" id="KFR14861.1"/>
    </source>
</evidence>
<dbReference type="Proteomes" id="UP000053605">
    <property type="component" value="Unassembled WGS sequence"/>
</dbReference>
<feature type="non-terminal residue" evidence="1">
    <location>
        <position position="1"/>
    </location>
</feature>
<dbReference type="InterPro" id="IPR012674">
    <property type="entry name" value="Calycin"/>
</dbReference>
<organism evidence="1 2">
    <name type="scientific">Opisthocomus hoazin</name>
    <name type="common">Hoatzin</name>
    <name type="synonym">Phasianus hoazin</name>
    <dbReference type="NCBI Taxonomy" id="30419"/>
    <lineage>
        <taxon>Eukaryota</taxon>
        <taxon>Metazoa</taxon>
        <taxon>Chordata</taxon>
        <taxon>Craniata</taxon>
        <taxon>Vertebrata</taxon>
        <taxon>Euteleostomi</taxon>
        <taxon>Archelosauria</taxon>
        <taxon>Archosauria</taxon>
        <taxon>Dinosauria</taxon>
        <taxon>Saurischia</taxon>
        <taxon>Theropoda</taxon>
        <taxon>Coelurosauria</taxon>
        <taxon>Aves</taxon>
        <taxon>Neognathae</taxon>
        <taxon>Neoaves</taxon>
        <taxon>Opisthocomiformes</taxon>
        <taxon>Opisthocomidae</taxon>
        <taxon>Opisthocomus</taxon>
    </lineage>
</organism>
<gene>
    <name evidence="1" type="ORF">N306_02906</name>
</gene>
<protein>
    <recommendedName>
        <fullName evidence="3">Extracellular fatty acid-binding protein</fullName>
    </recommendedName>
</protein>